<keyword evidence="2 4" id="KW-0328">Glycosyltransferase</keyword>
<reference evidence="6" key="1">
    <citation type="journal article" date="2023" name="Insect Mol. Biol.">
        <title>Genome sequencing provides insights into the evolution of gene families encoding plant cell wall-degrading enzymes in longhorned beetles.</title>
        <authorList>
            <person name="Shin N.R."/>
            <person name="Okamura Y."/>
            <person name="Kirsch R."/>
            <person name="Pauchet Y."/>
        </authorList>
    </citation>
    <scope>NUCLEOTIDE SEQUENCE</scope>
    <source>
        <strain evidence="6">MMC_N1</strain>
    </source>
</reference>
<dbReference type="EMBL" id="JAPWTJ010000269">
    <property type="protein sequence ID" value="KAJ8980273.1"/>
    <property type="molecule type" value="Genomic_DNA"/>
</dbReference>
<dbReference type="PROSITE" id="PS00375">
    <property type="entry name" value="UDPGT"/>
    <property type="match status" value="1"/>
</dbReference>
<evidence type="ECO:0000256" key="3">
    <source>
        <dbReference type="ARBA" id="ARBA00022679"/>
    </source>
</evidence>
<organism evidence="6 7">
    <name type="scientific">Molorchus minor</name>
    <dbReference type="NCBI Taxonomy" id="1323400"/>
    <lineage>
        <taxon>Eukaryota</taxon>
        <taxon>Metazoa</taxon>
        <taxon>Ecdysozoa</taxon>
        <taxon>Arthropoda</taxon>
        <taxon>Hexapoda</taxon>
        <taxon>Insecta</taxon>
        <taxon>Pterygota</taxon>
        <taxon>Neoptera</taxon>
        <taxon>Endopterygota</taxon>
        <taxon>Coleoptera</taxon>
        <taxon>Polyphaga</taxon>
        <taxon>Cucujiformia</taxon>
        <taxon>Chrysomeloidea</taxon>
        <taxon>Cerambycidae</taxon>
        <taxon>Lamiinae</taxon>
        <taxon>Monochamini</taxon>
        <taxon>Molorchus</taxon>
    </lineage>
</organism>
<name>A0ABQ9JRQ1_9CUCU</name>
<protein>
    <recommendedName>
        <fullName evidence="5">UDP-glucuronosyltransferase</fullName>
        <ecNumber evidence="5">2.4.1.17</ecNumber>
    </recommendedName>
</protein>
<dbReference type="InterPro" id="IPR050271">
    <property type="entry name" value="UDP-glycosyltransferase"/>
</dbReference>
<proteinExistence type="inferred from homology"/>
<feature type="non-terminal residue" evidence="6">
    <location>
        <position position="449"/>
    </location>
</feature>
<evidence type="ECO:0000256" key="5">
    <source>
        <dbReference type="RuleBase" id="RU362059"/>
    </source>
</evidence>
<comment type="catalytic activity">
    <reaction evidence="5">
        <text>glucuronate acceptor + UDP-alpha-D-glucuronate = acceptor beta-D-glucuronoside + UDP + H(+)</text>
        <dbReference type="Rhea" id="RHEA:21032"/>
        <dbReference type="ChEBI" id="CHEBI:15378"/>
        <dbReference type="ChEBI" id="CHEBI:58052"/>
        <dbReference type="ChEBI" id="CHEBI:58223"/>
        <dbReference type="ChEBI" id="CHEBI:132367"/>
        <dbReference type="ChEBI" id="CHEBI:132368"/>
        <dbReference type="EC" id="2.4.1.17"/>
    </reaction>
</comment>
<feature type="chain" id="PRO_5045009511" description="UDP-glucuronosyltransferase" evidence="5">
    <location>
        <begin position="21"/>
        <end position="449"/>
    </location>
</feature>
<dbReference type="PANTHER" id="PTHR48043">
    <property type="entry name" value="EG:EG0003.4 PROTEIN-RELATED"/>
    <property type="match status" value="1"/>
</dbReference>
<evidence type="ECO:0000256" key="2">
    <source>
        <dbReference type="ARBA" id="ARBA00022676"/>
    </source>
</evidence>
<gene>
    <name evidence="6" type="ORF">NQ317_005131</name>
</gene>
<keyword evidence="5" id="KW-0732">Signal</keyword>
<dbReference type="InterPro" id="IPR035595">
    <property type="entry name" value="UDP_glycos_trans_CS"/>
</dbReference>
<dbReference type="SUPFAM" id="SSF53756">
    <property type="entry name" value="UDP-Glycosyltransferase/glycogen phosphorylase"/>
    <property type="match status" value="1"/>
</dbReference>
<dbReference type="InterPro" id="IPR002213">
    <property type="entry name" value="UDP_glucos_trans"/>
</dbReference>
<dbReference type="CDD" id="cd03784">
    <property type="entry name" value="GT1_Gtf-like"/>
    <property type="match status" value="1"/>
</dbReference>
<keyword evidence="7" id="KW-1185">Reference proteome</keyword>
<dbReference type="Pfam" id="PF00201">
    <property type="entry name" value="UDPGT"/>
    <property type="match status" value="1"/>
</dbReference>
<sequence length="449" mass="51140">MKLNILLVLMLFGVLCSVKCGRILGIFPFSSRSHYILGNSLMKGLAEAGHNVTLISPFEDIIPPKRGSYNNVVLTGFYEEYLEMVDKMNLFEMDHQSPIARIFMQSFTLPINTKTLEHPNVQNLINSGTEFDVIVLEQFMTDVLKIFGYIFKAPLIILSPMISYLYSFPKSESALKNAVSDSPNFYELYHNVSLVLLNSHVSFNQPVPLVPNMIEIGGYHVKPPKKLPKDLQEYLDSAKEGVVYFSMGSNLKSKDMLPERKEMFLRIFKKLKQKVLWKFEDENLPGQPTNVKIEKWLPQQDILAHPNVKVFITHGGLLSTTETVYHGVPILAIPVFGDQPQNARTATSNGYALNLPYHDPDFSEEKLSNLLNELLNNSQYRDNVKKRSKIFHDRPLKPMENAVYWVEYVIRNGGAPHLKVAGVDLPWYKYHLLDVIAFLLGVTVIMLGF</sequence>
<feature type="signal peptide" evidence="5">
    <location>
        <begin position="1"/>
        <end position="20"/>
    </location>
</feature>
<comment type="similarity">
    <text evidence="1 4">Belongs to the UDP-glycosyltransferase family.</text>
</comment>
<dbReference type="EC" id="2.4.1.17" evidence="5"/>
<keyword evidence="3 4" id="KW-0808">Transferase</keyword>
<evidence type="ECO:0000313" key="6">
    <source>
        <dbReference type="EMBL" id="KAJ8980273.1"/>
    </source>
</evidence>
<dbReference type="Proteomes" id="UP001162164">
    <property type="component" value="Unassembled WGS sequence"/>
</dbReference>
<comment type="subcellular location">
    <subcellularLocation>
        <location evidence="5">Membrane</location>
        <topology evidence="5">Single-pass membrane protein</topology>
    </subcellularLocation>
</comment>
<dbReference type="PANTHER" id="PTHR48043:SF159">
    <property type="entry name" value="EG:EG0003.4 PROTEIN-RELATED"/>
    <property type="match status" value="1"/>
</dbReference>
<evidence type="ECO:0000256" key="4">
    <source>
        <dbReference type="RuleBase" id="RU003718"/>
    </source>
</evidence>
<comment type="caution">
    <text evidence="6">The sequence shown here is derived from an EMBL/GenBank/DDBJ whole genome shotgun (WGS) entry which is preliminary data.</text>
</comment>
<evidence type="ECO:0000256" key="1">
    <source>
        <dbReference type="ARBA" id="ARBA00009995"/>
    </source>
</evidence>
<evidence type="ECO:0000313" key="7">
    <source>
        <dbReference type="Proteomes" id="UP001162164"/>
    </source>
</evidence>
<dbReference type="Gene3D" id="3.40.50.2000">
    <property type="entry name" value="Glycogen Phosphorylase B"/>
    <property type="match status" value="1"/>
</dbReference>
<accession>A0ABQ9JRQ1</accession>